<dbReference type="AlphaFoldDB" id="A0A0D0B7X8"/>
<feature type="region of interest" description="Disordered" evidence="1">
    <location>
        <begin position="58"/>
        <end position="82"/>
    </location>
</feature>
<proteinExistence type="predicted"/>
<dbReference type="Proteomes" id="UP000054485">
    <property type="component" value="Unassembled WGS sequence"/>
</dbReference>
<dbReference type="EMBL" id="KN835324">
    <property type="protein sequence ID" value="KIK39893.1"/>
    <property type="molecule type" value="Genomic_DNA"/>
</dbReference>
<sequence>MRESSRLKEQDFINEPVTLVAHPVGGGQNLRLIQVTVSHQLKRWLHCRRAPMLRQHLTRLQAQAQRPTSADSEQGPSPSESL</sequence>
<dbReference type="InParanoid" id="A0A0D0B7X8"/>
<feature type="non-terminal residue" evidence="2">
    <location>
        <position position="1"/>
    </location>
</feature>
<dbReference type="HOGENOM" id="CLU_2564814_0_0_1"/>
<accession>A0A0D0B7X8</accession>
<keyword evidence="3" id="KW-1185">Reference proteome</keyword>
<evidence type="ECO:0000313" key="2">
    <source>
        <dbReference type="EMBL" id="KIK39893.1"/>
    </source>
</evidence>
<organism evidence="2 3">
    <name type="scientific">Suillus luteus UH-Slu-Lm8-n1</name>
    <dbReference type="NCBI Taxonomy" id="930992"/>
    <lineage>
        <taxon>Eukaryota</taxon>
        <taxon>Fungi</taxon>
        <taxon>Dikarya</taxon>
        <taxon>Basidiomycota</taxon>
        <taxon>Agaricomycotina</taxon>
        <taxon>Agaricomycetes</taxon>
        <taxon>Agaricomycetidae</taxon>
        <taxon>Boletales</taxon>
        <taxon>Suillineae</taxon>
        <taxon>Suillaceae</taxon>
        <taxon>Suillus</taxon>
    </lineage>
</organism>
<evidence type="ECO:0000313" key="3">
    <source>
        <dbReference type="Proteomes" id="UP000054485"/>
    </source>
</evidence>
<name>A0A0D0B7X8_9AGAM</name>
<reference evidence="3" key="2">
    <citation type="submission" date="2015-01" db="EMBL/GenBank/DDBJ databases">
        <title>Evolutionary Origins and Diversification of the Mycorrhizal Mutualists.</title>
        <authorList>
            <consortium name="DOE Joint Genome Institute"/>
            <consortium name="Mycorrhizal Genomics Consortium"/>
            <person name="Kohler A."/>
            <person name="Kuo A."/>
            <person name="Nagy L.G."/>
            <person name="Floudas D."/>
            <person name="Copeland A."/>
            <person name="Barry K.W."/>
            <person name="Cichocki N."/>
            <person name="Veneault-Fourrey C."/>
            <person name="LaButti K."/>
            <person name="Lindquist E.A."/>
            <person name="Lipzen A."/>
            <person name="Lundell T."/>
            <person name="Morin E."/>
            <person name="Murat C."/>
            <person name="Riley R."/>
            <person name="Ohm R."/>
            <person name="Sun H."/>
            <person name="Tunlid A."/>
            <person name="Henrissat B."/>
            <person name="Grigoriev I.V."/>
            <person name="Hibbett D.S."/>
            <person name="Martin F."/>
        </authorList>
    </citation>
    <scope>NUCLEOTIDE SEQUENCE [LARGE SCALE GENOMIC DNA]</scope>
    <source>
        <strain evidence="3">UH-Slu-Lm8-n1</strain>
    </source>
</reference>
<gene>
    <name evidence="2" type="ORF">CY34DRAFT_807742</name>
</gene>
<reference evidence="2 3" key="1">
    <citation type="submission" date="2014-04" db="EMBL/GenBank/DDBJ databases">
        <authorList>
            <consortium name="DOE Joint Genome Institute"/>
            <person name="Kuo A."/>
            <person name="Ruytinx J."/>
            <person name="Rineau F."/>
            <person name="Colpaert J."/>
            <person name="Kohler A."/>
            <person name="Nagy L.G."/>
            <person name="Floudas D."/>
            <person name="Copeland A."/>
            <person name="Barry K.W."/>
            <person name="Cichocki N."/>
            <person name="Veneault-Fourrey C."/>
            <person name="LaButti K."/>
            <person name="Lindquist E.A."/>
            <person name="Lipzen A."/>
            <person name="Lundell T."/>
            <person name="Morin E."/>
            <person name="Murat C."/>
            <person name="Sun H."/>
            <person name="Tunlid A."/>
            <person name="Henrissat B."/>
            <person name="Grigoriev I.V."/>
            <person name="Hibbett D.S."/>
            <person name="Martin F."/>
            <person name="Nordberg H.P."/>
            <person name="Cantor M.N."/>
            <person name="Hua S.X."/>
        </authorList>
    </citation>
    <scope>NUCLEOTIDE SEQUENCE [LARGE SCALE GENOMIC DNA]</scope>
    <source>
        <strain evidence="2 3">UH-Slu-Lm8-n1</strain>
    </source>
</reference>
<protein>
    <submittedName>
        <fullName evidence="2">Uncharacterized protein</fullName>
    </submittedName>
</protein>
<evidence type="ECO:0000256" key="1">
    <source>
        <dbReference type="SAM" id="MobiDB-lite"/>
    </source>
</evidence>